<keyword evidence="3" id="KW-1185">Reference proteome</keyword>
<evidence type="ECO:0000313" key="3">
    <source>
        <dbReference type="Proteomes" id="UP001567538"/>
    </source>
</evidence>
<evidence type="ECO:0000256" key="1">
    <source>
        <dbReference type="SAM" id="MobiDB-lite"/>
    </source>
</evidence>
<feature type="region of interest" description="Disordered" evidence="1">
    <location>
        <begin position="36"/>
        <end position="56"/>
    </location>
</feature>
<sequence length="140" mass="15968">MLICIRRSLLLDIFIDILLNMNESRWLKKPLLKSVHGGTSNKNASDQHSNNDDKKKKVNKCHRIYFHLLQHDEKNLDYLSTLEDGLEGLGKHCRQKIENIYGVAPPEVIIVHPLDVVKTKGSGNSSGSRIELSKEKAIKW</sequence>
<organism evidence="2 3">
    <name type="scientific">Salvia divinorum</name>
    <name type="common">Maria pastora</name>
    <name type="synonym">Diviner's sage</name>
    <dbReference type="NCBI Taxonomy" id="28513"/>
    <lineage>
        <taxon>Eukaryota</taxon>
        <taxon>Viridiplantae</taxon>
        <taxon>Streptophyta</taxon>
        <taxon>Embryophyta</taxon>
        <taxon>Tracheophyta</taxon>
        <taxon>Spermatophyta</taxon>
        <taxon>Magnoliopsida</taxon>
        <taxon>eudicotyledons</taxon>
        <taxon>Gunneridae</taxon>
        <taxon>Pentapetalae</taxon>
        <taxon>asterids</taxon>
        <taxon>lamiids</taxon>
        <taxon>Lamiales</taxon>
        <taxon>Lamiaceae</taxon>
        <taxon>Nepetoideae</taxon>
        <taxon>Mentheae</taxon>
        <taxon>Salviinae</taxon>
        <taxon>Salvia</taxon>
        <taxon>Salvia subgen. Calosphace</taxon>
    </lineage>
</organism>
<dbReference type="AlphaFoldDB" id="A0ABD1HK87"/>
<reference evidence="2 3" key="1">
    <citation type="submission" date="2024-06" db="EMBL/GenBank/DDBJ databases">
        <title>A chromosome level genome sequence of Diviner's sage (Salvia divinorum).</title>
        <authorList>
            <person name="Ford S.A."/>
            <person name="Ro D.-K."/>
            <person name="Ness R.W."/>
            <person name="Phillips M.A."/>
        </authorList>
    </citation>
    <scope>NUCLEOTIDE SEQUENCE [LARGE SCALE GENOMIC DNA]</scope>
    <source>
        <strain evidence="2">SAF-2024a</strain>
        <tissue evidence="2">Leaf</tissue>
    </source>
</reference>
<proteinExistence type="predicted"/>
<accession>A0ABD1HK87</accession>
<gene>
    <name evidence="2" type="ORF">AAHA92_12139</name>
</gene>
<protein>
    <submittedName>
        <fullName evidence="2">Uncharacterized protein</fullName>
    </submittedName>
</protein>
<feature type="region of interest" description="Disordered" evidence="1">
    <location>
        <begin position="120"/>
        <end position="140"/>
    </location>
</feature>
<evidence type="ECO:0000313" key="2">
    <source>
        <dbReference type="EMBL" id="KAL1556529.1"/>
    </source>
</evidence>
<dbReference type="Proteomes" id="UP001567538">
    <property type="component" value="Unassembled WGS sequence"/>
</dbReference>
<feature type="compositionally biased region" description="Basic and acidic residues" evidence="1">
    <location>
        <begin position="131"/>
        <end position="140"/>
    </location>
</feature>
<dbReference type="EMBL" id="JBEAFC010000005">
    <property type="protein sequence ID" value="KAL1556529.1"/>
    <property type="molecule type" value="Genomic_DNA"/>
</dbReference>
<comment type="caution">
    <text evidence="2">The sequence shown here is derived from an EMBL/GenBank/DDBJ whole genome shotgun (WGS) entry which is preliminary data.</text>
</comment>
<name>A0ABD1HK87_SALDI</name>
<feature type="compositionally biased region" description="Polar residues" evidence="1">
    <location>
        <begin position="37"/>
        <end position="48"/>
    </location>
</feature>